<protein>
    <submittedName>
        <fullName evidence="1">Uncharacterized protein</fullName>
    </submittedName>
</protein>
<name>I4C9A9_DESTA</name>
<evidence type="ECO:0000313" key="2">
    <source>
        <dbReference type="Proteomes" id="UP000006055"/>
    </source>
</evidence>
<keyword evidence="2" id="KW-1185">Reference proteome</keyword>
<dbReference type="EMBL" id="CP003360">
    <property type="protein sequence ID" value="AFM26150.1"/>
    <property type="molecule type" value="Genomic_DNA"/>
</dbReference>
<organism evidence="1 2">
    <name type="scientific">Desulfomonile tiedjei (strain ATCC 49306 / DSM 6799 / DCB-1)</name>
    <dbReference type="NCBI Taxonomy" id="706587"/>
    <lineage>
        <taxon>Bacteria</taxon>
        <taxon>Pseudomonadati</taxon>
        <taxon>Thermodesulfobacteriota</taxon>
        <taxon>Desulfomonilia</taxon>
        <taxon>Desulfomonilales</taxon>
        <taxon>Desulfomonilaceae</taxon>
        <taxon>Desulfomonile</taxon>
    </lineage>
</organism>
<evidence type="ECO:0000313" key="1">
    <source>
        <dbReference type="EMBL" id="AFM26150.1"/>
    </source>
</evidence>
<dbReference type="HOGENOM" id="CLU_3024791_0_0_7"/>
<accession>I4C9A9</accession>
<dbReference type="RefSeq" id="WP_014811282.1">
    <property type="nucleotide sequence ID" value="NC_018025.1"/>
</dbReference>
<reference evidence="2" key="1">
    <citation type="submission" date="2012-06" db="EMBL/GenBank/DDBJ databases">
        <title>Complete sequence of chromosome of Desulfomonile tiedjei DSM 6799.</title>
        <authorList>
            <person name="Lucas S."/>
            <person name="Copeland A."/>
            <person name="Lapidus A."/>
            <person name="Glavina del Rio T."/>
            <person name="Dalin E."/>
            <person name="Tice H."/>
            <person name="Bruce D."/>
            <person name="Goodwin L."/>
            <person name="Pitluck S."/>
            <person name="Peters L."/>
            <person name="Ovchinnikova G."/>
            <person name="Zeytun A."/>
            <person name="Lu M."/>
            <person name="Kyrpides N."/>
            <person name="Mavromatis K."/>
            <person name="Ivanova N."/>
            <person name="Brettin T."/>
            <person name="Detter J.C."/>
            <person name="Han C."/>
            <person name="Larimer F."/>
            <person name="Land M."/>
            <person name="Hauser L."/>
            <person name="Markowitz V."/>
            <person name="Cheng J.-F."/>
            <person name="Hugenholtz P."/>
            <person name="Woyke T."/>
            <person name="Wu D."/>
            <person name="Spring S."/>
            <person name="Schroeder M."/>
            <person name="Brambilla E."/>
            <person name="Klenk H.-P."/>
            <person name="Eisen J.A."/>
        </authorList>
    </citation>
    <scope>NUCLEOTIDE SEQUENCE [LARGE SCALE GENOMIC DNA]</scope>
    <source>
        <strain evidence="2">ATCC 49306 / DSM 6799 / DCB-1</strain>
    </source>
</reference>
<dbReference type="Proteomes" id="UP000006055">
    <property type="component" value="Chromosome"/>
</dbReference>
<sequence length="55" mass="6322">MCEAKSDIIEIEDFVQILGKVRTTLEAVYLDEMDRLEQQANEANHCPEQPRSENA</sequence>
<dbReference type="KEGG" id="dti:Desti_3499"/>
<dbReference type="AlphaFoldDB" id="I4C9A9"/>
<proteinExistence type="predicted"/>
<gene>
    <name evidence="1" type="ordered locus">Desti_3499</name>
</gene>